<feature type="modified residue" description="4-aspartylphosphate" evidence="2">
    <location>
        <position position="55"/>
    </location>
</feature>
<dbReference type="GO" id="GO:0000160">
    <property type="term" value="P:phosphorelay signal transduction system"/>
    <property type="evidence" value="ECO:0007669"/>
    <property type="project" value="InterPro"/>
</dbReference>
<dbReference type="SMART" id="SM00448">
    <property type="entry name" value="REC"/>
    <property type="match status" value="1"/>
</dbReference>
<name>A0A7C6A9K8_UNCW3</name>
<dbReference type="Gene3D" id="3.40.50.2300">
    <property type="match status" value="1"/>
</dbReference>
<keyword evidence="1 2" id="KW-0597">Phosphoprotein</keyword>
<evidence type="ECO:0000313" key="4">
    <source>
        <dbReference type="EMBL" id="HHS51904.1"/>
    </source>
</evidence>
<evidence type="ECO:0000259" key="3">
    <source>
        <dbReference type="PROSITE" id="PS50110"/>
    </source>
</evidence>
<dbReference type="Pfam" id="PF00072">
    <property type="entry name" value="Response_reg"/>
    <property type="match status" value="1"/>
</dbReference>
<organism evidence="4">
    <name type="scientific">candidate division WOR-3 bacterium</name>
    <dbReference type="NCBI Taxonomy" id="2052148"/>
    <lineage>
        <taxon>Bacteria</taxon>
        <taxon>Bacteria division WOR-3</taxon>
    </lineage>
</organism>
<dbReference type="CDD" id="cd00156">
    <property type="entry name" value="REC"/>
    <property type="match status" value="1"/>
</dbReference>
<accession>A0A7C6A9K8</accession>
<evidence type="ECO:0000256" key="1">
    <source>
        <dbReference type="ARBA" id="ARBA00022553"/>
    </source>
</evidence>
<dbReference type="PROSITE" id="PS50110">
    <property type="entry name" value="RESPONSE_REGULATORY"/>
    <property type="match status" value="1"/>
</dbReference>
<evidence type="ECO:0000256" key="2">
    <source>
        <dbReference type="PROSITE-ProRule" id="PRU00169"/>
    </source>
</evidence>
<dbReference type="PANTHER" id="PTHR44591:SF3">
    <property type="entry name" value="RESPONSE REGULATORY DOMAIN-CONTAINING PROTEIN"/>
    <property type="match status" value="1"/>
</dbReference>
<comment type="caution">
    <text evidence="4">The sequence shown here is derived from an EMBL/GenBank/DDBJ whole genome shotgun (WGS) entry which is preliminary data.</text>
</comment>
<proteinExistence type="predicted"/>
<protein>
    <submittedName>
        <fullName evidence="4">Response regulator</fullName>
    </submittedName>
</protein>
<sequence>MNNPLKILVVDNDVSMQEVFSDCLRSEGYDTTCVGSGAEAIAKLRSSQFDIVFLDTLMPEMNGVETYRVIKNNGIDTTVVMMTAYAYSELIDQAKNLGVQLIILKPFDFSQIIRFLKEFVASNGLNSATIDRLRAALDYRTA</sequence>
<dbReference type="InterPro" id="IPR001789">
    <property type="entry name" value="Sig_transdc_resp-reg_receiver"/>
</dbReference>
<dbReference type="AlphaFoldDB" id="A0A7C6A9K8"/>
<dbReference type="EMBL" id="DTLI01000087">
    <property type="protein sequence ID" value="HHS51904.1"/>
    <property type="molecule type" value="Genomic_DNA"/>
</dbReference>
<gene>
    <name evidence="4" type="ORF">ENW73_03420</name>
</gene>
<dbReference type="SUPFAM" id="SSF52172">
    <property type="entry name" value="CheY-like"/>
    <property type="match status" value="1"/>
</dbReference>
<dbReference type="InterPro" id="IPR050595">
    <property type="entry name" value="Bact_response_regulator"/>
</dbReference>
<dbReference type="PANTHER" id="PTHR44591">
    <property type="entry name" value="STRESS RESPONSE REGULATOR PROTEIN 1"/>
    <property type="match status" value="1"/>
</dbReference>
<dbReference type="InterPro" id="IPR011006">
    <property type="entry name" value="CheY-like_superfamily"/>
</dbReference>
<reference evidence="4" key="1">
    <citation type="journal article" date="2020" name="mSystems">
        <title>Genome- and Community-Level Interaction Insights into Carbon Utilization and Element Cycling Functions of Hydrothermarchaeota in Hydrothermal Sediment.</title>
        <authorList>
            <person name="Zhou Z."/>
            <person name="Liu Y."/>
            <person name="Xu W."/>
            <person name="Pan J."/>
            <person name="Luo Z.H."/>
            <person name="Li M."/>
        </authorList>
    </citation>
    <scope>NUCLEOTIDE SEQUENCE [LARGE SCALE GENOMIC DNA]</scope>
    <source>
        <strain evidence="4">SpSt-876</strain>
    </source>
</reference>
<feature type="domain" description="Response regulatory" evidence="3">
    <location>
        <begin position="6"/>
        <end position="120"/>
    </location>
</feature>